<protein>
    <submittedName>
        <fullName evidence="3">Peptidase A2 domain-containing protein</fullName>
    </submittedName>
</protein>
<dbReference type="Gene3D" id="2.40.70.10">
    <property type="entry name" value="Acid Proteases"/>
    <property type="match status" value="2"/>
</dbReference>
<dbReference type="SUPFAM" id="SSF50630">
    <property type="entry name" value="Acid proteases"/>
    <property type="match status" value="2"/>
</dbReference>
<dbReference type="WBParaSite" id="HNAJ_0000854601-mRNA-1">
    <property type="protein sequence ID" value="HNAJ_0000854601-mRNA-1"/>
    <property type="gene ID" value="HNAJ_0000854601"/>
</dbReference>
<name>A0A0R3TMK0_RODNA</name>
<dbReference type="STRING" id="102285.A0A0R3TMK0"/>
<evidence type="ECO:0000313" key="3">
    <source>
        <dbReference type="WBParaSite" id="HNAJ_0000854601-mRNA-1"/>
    </source>
</evidence>
<evidence type="ECO:0000313" key="1">
    <source>
        <dbReference type="EMBL" id="VDO04533.1"/>
    </source>
</evidence>
<organism evidence="3">
    <name type="scientific">Rodentolepis nana</name>
    <name type="common">Dwarf tapeworm</name>
    <name type="synonym">Hymenolepis nana</name>
    <dbReference type="NCBI Taxonomy" id="102285"/>
    <lineage>
        <taxon>Eukaryota</taxon>
        <taxon>Metazoa</taxon>
        <taxon>Spiralia</taxon>
        <taxon>Lophotrochozoa</taxon>
        <taxon>Platyhelminthes</taxon>
        <taxon>Cestoda</taxon>
        <taxon>Eucestoda</taxon>
        <taxon>Cyclophyllidea</taxon>
        <taxon>Hymenolepididae</taxon>
        <taxon>Rodentolepis</taxon>
    </lineage>
</organism>
<gene>
    <name evidence="1" type="ORF">HNAJ_LOCUS8542</name>
</gene>
<dbReference type="OrthoDB" id="6276451at2759"/>
<dbReference type="GO" id="GO:0006508">
    <property type="term" value="P:proteolysis"/>
    <property type="evidence" value="ECO:0007669"/>
    <property type="project" value="InterPro"/>
</dbReference>
<dbReference type="Proteomes" id="UP000278807">
    <property type="component" value="Unassembled WGS sequence"/>
</dbReference>
<dbReference type="PROSITE" id="PS00141">
    <property type="entry name" value="ASP_PROTEASE"/>
    <property type="match status" value="1"/>
</dbReference>
<dbReference type="InterPro" id="IPR021109">
    <property type="entry name" value="Peptidase_aspartic_dom_sf"/>
</dbReference>
<dbReference type="GO" id="GO:0004190">
    <property type="term" value="F:aspartic-type endopeptidase activity"/>
    <property type="evidence" value="ECO:0007669"/>
    <property type="project" value="InterPro"/>
</dbReference>
<evidence type="ECO:0000313" key="2">
    <source>
        <dbReference type="Proteomes" id="UP000278807"/>
    </source>
</evidence>
<dbReference type="InterPro" id="IPR001969">
    <property type="entry name" value="Aspartic_peptidase_AS"/>
</dbReference>
<reference evidence="1 2" key="2">
    <citation type="submission" date="2018-11" db="EMBL/GenBank/DDBJ databases">
        <authorList>
            <consortium name="Pathogen Informatics"/>
        </authorList>
    </citation>
    <scope>NUCLEOTIDE SEQUENCE [LARGE SCALE GENOMIC DNA]</scope>
</reference>
<dbReference type="AlphaFoldDB" id="A0A0R3TMK0"/>
<sequence>MAAPFQDNQCTESARSYPPSEWCLPTSCSVIHAVSQDNAQQNQYGETQNYASSRLQMLNETLPSLHQENKSSMDPVSTCQSLLQYAREADDRMKEVLLARLTPQVKPYLMGYVSQFTSVQLVHAATIVHSGLFGDRVYIPFTVDSISGIRFCVDTGSAISTFPASLVGRRFHSAIACIEPPTGANIMAYGLKHLTLNLGDGELRTFPFFIADIEMPLIGSDFLSYFDLVVDFKKKEIRKYQSPHALRNVFIGKRWCPPTISDFMLRFMHSYLDGCEKPSDILRLLLDIFSEECMQRESFLTLFLNLLPHPIQQNLISGTLYSDTLLSLVVEADAIYDDLHRRTKHCLYVTDPNSGFEFLIDSGANLSQIPRLPHELLTPLPFYRLRSANGHPITEYGYKQLNVDLGLDIVFPWNFLITNIRLPVIGADFLDHFNIQIDLRRKRLVLDHS</sequence>
<keyword evidence="2" id="KW-1185">Reference proteome</keyword>
<reference evidence="3" key="1">
    <citation type="submission" date="2017-02" db="UniProtKB">
        <authorList>
            <consortium name="WormBaseParasite"/>
        </authorList>
    </citation>
    <scope>IDENTIFICATION</scope>
</reference>
<accession>A0A0R3TMK0</accession>
<proteinExistence type="predicted"/>
<dbReference type="EMBL" id="UZAE01012317">
    <property type="protein sequence ID" value="VDO04533.1"/>
    <property type="molecule type" value="Genomic_DNA"/>
</dbReference>